<feature type="compositionally biased region" description="Polar residues" evidence="2">
    <location>
        <begin position="36"/>
        <end position="47"/>
    </location>
</feature>
<dbReference type="Pfam" id="PF08656">
    <property type="entry name" value="DASH_Dad3"/>
    <property type="match status" value="1"/>
</dbReference>
<feature type="region of interest" description="Disordered" evidence="2">
    <location>
        <begin position="1088"/>
        <end position="1110"/>
    </location>
</feature>
<accession>A0A0B7JRF4</accession>
<feature type="compositionally biased region" description="Polar residues" evidence="2">
    <location>
        <begin position="2189"/>
        <end position="2203"/>
    </location>
</feature>
<name>A0A0B7JRF4_BIOOC</name>
<feature type="compositionally biased region" description="Basic and acidic residues" evidence="2">
    <location>
        <begin position="2120"/>
        <end position="2132"/>
    </location>
</feature>
<feature type="coiled-coil region" evidence="1">
    <location>
        <begin position="1060"/>
        <end position="1087"/>
    </location>
</feature>
<proteinExistence type="predicted"/>
<feature type="region of interest" description="Disordered" evidence="2">
    <location>
        <begin position="1"/>
        <end position="47"/>
    </location>
</feature>
<dbReference type="PANTHER" id="PTHR23159:SF31">
    <property type="entry name" value="CENTROSOME-ASSOCIATED PROTEIN CEP250 ISOFORM X1"/>
    <property type="match status" value="1"/>
</dbReference>
<organism evidence="3">
    <name type="scientific">Bionectria ochroleuca</name>
    <name type="common">Gliocladium roseum</name>
    <dbReference type="NCBI Taxonomy" id="29856"/>
    <lineage>
        <taxon>Eukaryota</taxon>
        <taxon>Fungi</taxon>
        <taxon>Dikarya</taxon>
        <taxon>Ascomycota</taxon>
        <taxon>Pezizomycotina</taxon>
        <taxon>Sordariomycetes</taxon>
        <taxon>Hypocreomycetidae</taxon>
        <taxon>Hypocreales</taxon>
        <taxon>Bionectriaceae</taxon>
        <taxon>Clonostachys</taxon>
    </lineage>
</organism>
<feature type="region of interest" description="Disordered" evidence="2">
    <location>
        <begin position="410"/>
        <end position="436"/>
    </location>
</feature>
<feature type="compositionally biased region" description="Basic and acidic residues" evidence="2">
    <location>
        <begin position="2144"/>
        <end position="2154"/>
    </location>
</feature>
<dbReference type="GO" id="GO:0042729">
    <property type="term" value="C:DASH complex"/>
    <property type="evidence" value="ECO:0007669"/>
    <property type="project" value="InterPro"/>
</dbReference>
<dbReference type="InterPro" id="IPR013965">
    <property type="entry name" value="DASH_Dad3"/>
</dbReference>
<feature type="compositionally biased region" description="Basic and acidic residues" evidence="2">
    <location>
        <begin position="9"/>
        <end position="23"/>
    </location>
</feature>
<dbReference type="PANTHER" id="PTHR23159">
    <property type="entry name" value="CENTROSOMAL PROTEIN 2"/>
    <property type="match status" value="1"/>
</dbReference>
<feature type="region of interest" description="Disordered" evidence="2">
    <location>
        <begin position="2091"/>
        <end position="2207"/>
    </location>
</feature>
<dbReference type="GO" id="GO:0072686">
    <property type="term" value="C:mitotic spindle"/>
    <property type="evidence" value="ECO:0007669"/>
    <property type="project" value="InterPro"/>
</dbReference>
<protein>
    <submittedName>
        <fullName evidence="3">Uncharacterized protein</fullName>
    </submittedName>
</protein>
<evidence type="ECO:0000313" key="3">
    <source>
        <dbReference type="EMBL" id="CEO45827.1"/>
    </source>
</evidence>
<evidence type="ECO:0000256" key="2">
    <source>
        <dbReference type="SAM" id="MobiDB-lite"/>
    </source>
</evidence>
<gene>
    <name evidence="3" type="ORF">BN869_000001882_1</name>
</gene>
<feature type="compositionally biased region" description="Polar residues" evidence="2">
    <location>
        <begin position="419"/>
        <end position="431"/>
    </location>
</feature>
<feature type="compositionally biased region" description="Basic and acidic residues" evidence="2">
    <location>
        <begin position="2173"/>
        <end position="2184"/>
    </location>
</feature>
<keyword evidence="1" id="KW-0175">Coiled coil</keyword>
<sequence length="2281" mass="255573">MSIWYKLTNADKHDRWDSSDPDRAPPPLPLNPQSPATSRVGTSSAIQSAHAALNERAREANALVPAVTKRIGDHSPERALVKGNHSHRRMQSLQPGTVRDMSLMIESNSNSPATSPTKLAEKLHREQARFSTPTPSPKKSDLEREFDAISIDKDFMSGSPVPGPSLTPIVRPVVRRPQTQSILGENTPPQSSTMLALQNMGSPPQLKEAEPRISNITNGAVPPANGSPSFDQISEQMISLTNIATSLQKEMAQLSRRSRDNATDLLSLKEATNNRDEDIRKSLKDLLSGVSETSSRLTSNHFGGLFLDNKPHDNSPGRFQLPRIPSPKSFSDSFERASISTPSLAGGDSTTSIALLEKIIREMGTKEGQDALISRLTEVSHLISGMATATKVDELLEQVRHQSESAVIHDNRSVASRGRNLSSGEESNVSADKSRNHGIVSQRLDQILHNGEARAPAGRELLNEDLIKIIRSVKDSVAQGGGLTAEVKALVRELRGEVLGMGREIGKRLEQVSQKGIEDTEPPSKDEVSRVIDEGLEQMKDQLNHVLREHRRQSAQSAATAKTLVDYNEIYNAMRTALKDNEASRHDIPDLSRDDVIDAVRDAWETYKPEIEIQQIGLERDEVLACLQEGLREYAPRDERPVGATREEVSRAVVEGLKHFVPPQMDTPASLSRDEIIEAVRDCLEEFEFPIAPSAVGNDLSREDMVYAVREGLSDFDLPKVGAVVPHSNNNELLSRLEDMIGYLKLEFKAVSQEAKDNVAANGRDTEQVLDATKDGLENLRIAIESYVDRVAGHDDHDDLKHEILNSMETFKEDIAVLVSQSMEASSRVTDQEDDLKQELLRSMDTFKEDIAVLVSQSAQDAPRELPGQDEFNQELMRSMDSFKEELSTFMTRSSESSREQLQTELEGLREIVNSSMVPATPQQGNNKEVLEALHTAVNSIRQEILRPRNETTEIIDALNEGLNDIRAGIDRMSNKPADLTANDEILEALKSGLDSVRSDIDSIREGSNDRAVAAVGRPTDIDEQAIIPVDMVKQDDIKNLEVLITQLRIKVEAMEPEPASDHKEDFSRLEEMLGNMQRQVEELGSREMPASVPRSVDAEAPVAPPSGDIASKEDVEAIETILRNTKARLDDLIDGDQAIRKEHLDAIETLTLETRESMRLMGADMDAIPRKEDLSNMETLVTEVRLGFEELREKIIKDEEDQKEDPEKVTKTDIEAVETVVLEMKNILDGELPKKEDFVDFAKKEDLVEFAKKDDLADITKKEDLSELTKKEDVADLAKKEDLADLAKTEHLVDLAKKEDLADFARKDDLADISKKEDLTNLEIMLSEAKEKLDTHNDSTKEALEKRQEEINGVSEKVAEVKVFLEEFQEVLKTKLDDEATGVEALGKLLEGMGEKVDKSENVPTDLKEMFDTMKAEFEDSKTIFAGAKLESDEKLQEARDSLGVKIDEKMGELIAKYDEFQTVLDERNKTAEARDIVTEAAVVDTKAVAEELKLLIDTLGASVTESVDKMEEASQTVFGKVEELVTRNEENHTEDKSEHQQTRDQLQQAVRVVEGIQSDFKETQPKVMESIQALLELVHQHFEHSKASTTGIEDKIIEAKSDMLLLPPPEKFDDTQIQQKLDSLVELKYDDSGLRHMIEKLSELKYDDTELRQKLEELKYDDSGLRERLEELKFDDTGLKEKIEEIKYDDTGLREKLEELKYDDTGLRDKLEELKYDDSGLKEKLEELKYDDTGLKERLEEIKYDDTGLREKLEELKYDDTGLREKLEELKYDDAGLREMLEALKYDDTGLREKLEELQQLKYDDSEVREKLDKLADVKYDDTEIHEKLDTLVLMRYDDTEVREKLDKLSEEKYDDKVVHEKLDKLVDYSNSTEQAFVQLQTLDKVHQSVVKTAADISNFLSSQTQRIADDHEEKEKTLQDLMTSVARRRAEKDHLDAAIASLRDEEERLRGSIMSLRTEQESLIRQKTRLTGDVSSLETAMRLRKEDLSEMESRAEKLERRILEGVMDHSRVLIMSKATKSGGDSMNRKRVKKTAVVAEDATAPKASPRPVMNMALSGKRNLAPPGQGGVARRIASLGQITNNVASGGVKRSQSVRTPAGSKAYRKRSWGGDIGLGDTDKENMSVRETVEEVDENESPVVIDERVDEHGDDILGDDQSDTGTLRRSSRGQHAEPETGHAEYDNPANEWTESSVAGTGTNAEESEMEVLEEYERLAENMKKLASTLEHLASNPSAEILDGLRDLERKTSLAFTLLKASVYSIVLQQEIDWGGGAPAGQY</sequence>
<feature type="coiled-coil region" evidence="1">
    <location>
        <begin position="1320"/>
        <end position="1358"/>
    </location>
</feature>
<dbReference type="EMBL" id="CDPU01000003">
    <property type="protein sequence ID" value="CEO45827.1"/>
    <property type="molecule type" value="Genomic_DNA"/>
</dbReference>
<dbReference type="GO" id="GO:0008608">
    <property type="term" value="P:attachment of spindle microtubules to kinetochore"/>
    <property type="evidence" value="ECO:0007669"/>
    <property type="project" value="InterPro"/>
</dbReference>
<reference evidence="3" key="1">
    <citation type="submission" date="2015-01" db="EMBL/GenBank/DDBJ databases">
        <authorList>
            <person name="Durling Mikael"/>
        </authorList>
    </citation>
    <scope>NUCLEOTIDE SEQUENCE</scope>
</reference>
<evidence type="ECO:0000256" key="1">
    <source>
        <dbReference type="SAM" id="Coils"/>
    </source>
</evidence>
<feature type="region of interest" description="Disordered" evidence="2">
    <location>
        <begin position="2023"/>
        <end position="2054"/>
    </location>
</feature>
<feature type="coiled-coil region" evidence="1">
    <location>
        <begin position="1942"/>
        <end position="2004"/>
    </location>
</feature>